<protein>
    <submittedName>
        <fullName evidence="2">Uncharacterized protein</fullName>
    </submittedName>
</protein>
<dbReference type="EMBL" id="FMHG01000003">
    <property type="protein sequence ID" value="SCJ89463.1"/>
    <property type="molecule type" value="Genomic_DNA"/>
</dbReference>
<dbReference type="PROSITE" id="PS51257">
    <property type="entry name" value="PROKAR_LIPOPROTEIN"/>
    <property type="match status" value="1"/>
</dbReference>
<keyword evidence="1" id="KW-1133">Transmembrane helix</keyword>
<reference evidence="2" key="1">
    <citation type="submission" date="2015-09" db="EMBL/GenBank/DDBJ databases">
        <authorList>
            <consortium name="Pathogen Informatics"/>
        </authorList>
    </citation>
    <scope>NUCLEOTIDE SEQUENCE</scope>
    <source>
        <strain evidence="2">2789STDY5834896</strain>
    </source>
</reference>
<feature type="transmembrane region" description="Helical" evidence="1">
    <location>
        <begin position="29"/>
        <end position="47"/>
    </location>
</feature>
<dbReference type="AlphaFoldDB" id="A0A1C6K5E7"/>
<name>A0A1C6K5E7_9FIRM</name>
<gene>
    <name evidence="2" type="ORF">SAMEA3545359_02634</name>
</gene>
<proteinExistence type="predicted"/>
<evidence type="ECO:0000313" key="2">
    <source>
        <dbReference type="EMBL" id="SCJ89463.1"/>
    </source>
</evidence>
<organism evidence="2">
    <name type="scientific">uncultured Anaerotruncus sp</name>
    <dbReference type="NCBI Taxonomy" id="905011"/>
    <lineage>
        <taxon>Bacteria</taxon>
        <taxon>Bacillati</taxon>
        <taxon>Bacillota</taxon>
        <taxon>Clostridia</taxon>
        <taxon>Eubacteriales</taxon>
        <taxon>Oscillospiraceae</taxon>
        <taxon>Anaerotruncus</taxon>
        <taxon>environmental samples</taxon>
    </lineage>
</organism>
<keyword evidence="1" id="KW-0472">Membrane</keyword>
<keyword evidence="1" id="KW-0812">Transmembrane</keyword>
<accession>A0A1C6K5E7</accession>
<feature type="transmembrane region" description="Helical" evidence="1">
    <location>
        <begin position="6"/>
        <end position="22"/>
    </location>
</feature>
<sequence length="53" mass="5975">MRLSDFIFYTLILALGVVLFILSSCQWDFLGLIVLLIAVLGGSGYLIKHYDRP</sequence>
<evidence type="ECO:0000256" key="1">
    <source>
        <dbReference type="SAM" id="Phobius"/>
    </source>
</evidence>